<dbReference type="Proteomes" id="UP001154078">
    <property type="component" value="Chromosome 1"/>
</dbReference>
<dbReference type="EMBL" id="OV121132">
    <property type="protein sequence ID" value="CAH0545920.1"/>
    <property type="molecule type" value="Genomic_DNA"/>
</dbReference>
<proteinExistence type="predicted"/>
<dbReference type="InterPro" id="IPR051367">
    <property type="entry name" value="mRNA_TranslReg/HistoneTransl"/>
</dbReference>
<dbReference type="GO" id="GO:0008494">
    <property type="term" value="F:translation activator activity"/>
    <property type="evidence" value="ECO:0007669"/>
    <property type="project" value="TreeGrafter"/>
</dbReference>
<dbReference type="AlphaFoldDB" id="A0A9P0AN15"/>
<evidence type="ECO:0000313" key="1">
    <source>
        <dbReference type="EMBL" id="CAH0545920.1"/>
    </source>
</evidence>
<accession>A0A9P0AN15</accession>
<dbReference type="GO" id="GO:0005829">
    <property type="term" value="C:cytosol"/>
    <property type="evidence" value="ECO:0007669"/>
    <property type="project" value="TreeGrafter"/>
</dbReference>
<evidence type="ECO:0000313" key="2">
    <source>
        <dbReference type="Proteomes" id="UP001154078"/>
    </source>
</evidence>
<organism evidence="1 2">
    <name type="scientific">Brassicogethes aeneus</name>
    <name type="common">Rape pollen beetle</name>
    <name type="synonym">Meligethes aeneus</name>
    <dbReference type="NCBI Taxonomy" id="1431903"/>
    <lineage>
        <taxon>Eukaryota</taxon>
        <taxon>Metazoa</taxon>
        <taxon>Ecdysozoa</taxon>
        <taxon>Arthropoda</taxon>
        <taxon>Hexapoda</taxon>
        <taxon>Insecta</taxon>
        <taxon>Pterygota</taxon>
        <taxon>Neoptera</taxon>
        <taxon>Endopterygota</taxon>
        <taxon>Coleoptera</taxon>
        <taxon>Polyphaga</taxon>
        <taxon>Cucujiformia</taxon>
        <taxon>Nitidulidae</taxon>
        <taxon>Meligethinae</taxon>
        <taxon>Brassicogethes</taxon>
    </lineage>
</organism>
<dbReference type="PANTHER" id="PTHR23254">
    <property type="entry name" value="EIF4G DOMAIN PROTEIN"/>
    <property type="match status" value="1"/>
</dbReference>
<dbReference type="PANTHER" id="PTHR23254:SF18">
    <property type="entry name" value="RE28271P"/>
    <property type="match status" value="1"/>
</dbReference>
<dbReference type="OrthoDB" id="6484979at2759"/>
<dbReference type="GO" id="GO:0006446">
    <property type="term" value="P:regulation of translational initiation"/>
    <property type="evidence" value="ECO:0007669"/>
    <property type="project" value="TreeGrafter"/>
</dbReference>
<keyword evidence="2" id="KW-1185">Reference proteome</keyword>
<reference evidence="1" key="1">
    <citation type="submission" date="2021-12" db="EMBL/GenBank/DDBJ databases">
        <authorList>
            <person name="King R."/>
        </authorList>
    </citation>
    <scope>NUCLEOTIDE SEQUENCE</scope>
</reference>
<name>A0A9P0AN15_BRAAE</name>
<gene>
    <name evidence="1" type="ORF">MELIAE_LOCUS198</name>
</gene>
<dbReference type="Gene3D" id="1.25.40.180">
    <property type="match status" value="1"/>
</dbReference>
<protein>
    <submittedName>
        <fullName evidence="1">Uncharacterized protein</fullName>
    </submittedName>
</protein>
<sequence length="298" mass="34451">MSANSELQARIKFLDINDDGIRFNQKIRFILEKWTANCPTKEDVRKSVKSLYKYSLKDAVLSAKVLLLLTSIKFVTLEVAGENVRALFLRRMHKKFDSTKKSGFVTDDGSRMSVRILGFFYNKARTASGEVLVFLSGPLISLLSLLLKSKEVENVKLFASQMFLNGVSLKENQREKFRQIILDVRTNLLTTEDECIKNWLMFSLEVSNIGYGILPSDMEVYYKNIIKEEEFGNVYKLTLENHQQKTVFKALNGNSRVEKKEAKKLLTQVDENIFDKDMKRRNIPSALTRRLEAIRRNK</sequence>